<reference evidence="2" key="1">
    <citation type="journal article" date="2015" name="Nature">
        <title>Complex archaea that bridge the gap between prokaryotes and eukaryotes.</title>
        <authorList>
            <person name="Spang A."/>
            <person name="Saw J.H."/>
            <person name="Jorgensen S.L."/>
            <person name="Zaremba-Niedzwiedzka K."/>
            <person name="Martijn J."/>
            <person name="Lind A.E."/>
            <person name="van Eijk R."/>
            <person name="Schleper C."/>
            <person name="Guy L."/>
            <person name="Ettema T.J."/>
        </authorList>
    </citation>
    <scope>NUCLEOTIDE SEQUENCE</scope>
</reference>
<feature type="region of interest" description="Disordered" evidence="1">
    <location>
        <begin position="182"/>
        <end position="228"/>
    </location>
</feature>
<comment type="caution">
    <text evidence="2">The sequence shown here is derived from an EMBL/GenBank/DDBJ whole genome shotgun (WGS) entry which is preliminary data.</text>
</comment>
<gene>
    <name evidence="2" type="ORF">LCGC14_3074650</name>
</gene>
<organism evidence="2">
    <name type="scientific">marine sediment metagenome</name>
    <dbReference type="NCBI Taxonomy" id="412755"/>
    <lineage>
        <taxon>unclassified sequences</taxon>
        <taxon>metagenomes</taxon>
        <taxon>ecological metagenomes</taxon>
    </lineage>
</organism>
<feature type="compositionally biased region" description="Low complexity" evidence="1">
    <location>
        <begin position="182"/>
        <end position="198"/>
    </location>
</feature>
<dbReference type="EMBL" id="LAZR01065497">
    <property type="protein sequence ID" value="KKK55427.1"/>
    <property type="molecule type" value="Genomic_DNA"/>
</dbReference>
<evidence type="ECO:0000256" key="1">
    <source>
        <dbReference type="SAM" id="MobiDB-lite"/>
    </source>
</evidence>
<evidence type="ECO:0000313" key="2">
    <source>
        <dbReference type="EMBL" id="KKK55427.1"/>
    </source>
</evidence>
<feature type="compositionally biased region" description="Polar residues" evidence="1">
    <location>
        <begin position="20"/>
        <end position="40"/>
    </location>
</feature>
<name>A0A0F8WF37_9ZZZZ</name>
<proteinExistence type="predicted"/>
<feature type="region of interest" description="Disordered" evidence="1">
    <location>
        <begin position="1"/>
        <end position="41"/>
    </location>
</feature>
<feature type="compositionally biased region" description="Basic and acidic residues" evidence="1">
    <location>
        <begin position="212"/>
        <end position="228"/>
    </location>
</feature>
<feature type="compositionally biased region" description="Basic and acidic residues" evidence="1">
    <location>
        <begin position="70"/>
        <end position="84"/>
    </location>
</feature>
<accession>A0A0F8WF37</accession>
<dbReference type="AlphaFoldDB" id="A0A0F8WF37"/>
<protein>
    <submittedName>
        <fullName evidence="2">Uncharacterized protein</fullName>
    </submittedName>
</protein>
<sequence length="228" mass="24736">MTMGETKPANQGIPPAKEPGQTSDPKAGSTSTPATVTYTQVDLEKHTSDALTEQGRRHKVAIDAVTLDRNSLKEIKDDREELQRQLDNSTSSDPEKNNVSKLLKEANDRIKTATKIEHGNADRFLRADKIERGETIKVIADGFEGADIAKLTALCEATNIFSEEQIRNAAATIWPKKFISPAGTPTPTPAAVVTQPPAYSGMTNGGQDQEPDSAKGKMKAGWDELHKK</sequence>
<feature type="region of interest" description="Disordered" evidence="1">
    <location>
        <begin position="69"/>
        <end position="99"/>
    </location>
</feature>